<dbReference type="EMBL" id="MZXV01000051">
    <property type="protein sequence ID" value="PZV35952.1"/>
    <property type="molecule type" value="Genomic_DNA"/>
</dbReference>
<dbReference type="Gene3D" id="3.40.50.150">
    <property type="entry name" value="Vaccinia Virus protein VP39"/>
    <property type="match status" value="1"/>
</dbReference>
<evidence type="ECO:0000313" key="3">
    <source>
        <dbReference type="EMBL" id="PZV35952.1"/>
    </source>
</evidence>
<keyword evidence="4" id="KW-1185">Reference proteome</keyword>
<dbReference type="SUPFAM" id="SSF53335">
    <property type="entry name" value="S-adenosyl-L-methionine-dependent methyltransferases"/>
    <property type="match status" value="1"/>
</dbReference>
<evidence type="ECO:0000256" key="1">
    <source>
        <dbReference type="SAM" id="MobiDB-lite"/>
    </source>
</evidence>
<gene>
    <name evidence="3" type="ORF">B5V02_22190</name>
</gene>
<accession>A0A2W7BYS9</accession>
<organism evidence="3 4">
    <name type="scientific">Mesorhizobium kowhaii</name>
    <dbReference type="NCBI Taxonomy" id="1300272"/>
    <lineage>
        <taxon>Bacteria</taxon>
        <taxon>Pseudomonadati</taxon>
        <taxon>Pseudomonadota</taxon>
        <taxon>Alphaproteobacteria</taxon>
        <taxon>Hyphomicrobiales</taxon>
        <taxon>Phyllobacteriaceae</taxon>
        <taxon>Mesorhizobium</taxon>
    </lineage>
</organism>
<comment type="caution">
    <text evidence="3">The sequence shown here is derived from an EMBL/GenBank/DDBJ whole genome shotgun (WGS) entry which is preliminary data.</text>
</comment>
<dbReference type="InterPro" id="IPR041698">
    <property type="entry name" value="Methyltransf_25"/>
</dbReference>
<dbReference type="OrthoDB" id="7988795at2"/>
<dbReference type="Proteomes" id="UP000248616">
    <property type="component" value="Unassembled WGS sequence"/>
</dbReference>
<dbReference type="InterPro" id="IPR029063">
    <property type="entry name" value="SAM-dependent_MTases_sf"/>
</dbReference>
<dbReference type="AlphaFoldDB" id="A0A2W7BYS9"/>
<dbReference type="CDD" id="cd02440">
    <property type="entry name" value="AdoMet_MTases"/>
    <property type="match status" value="1"/>
</dbReference>
<name>A0A2W7BYS9_9HYPH</name>
<feature type="domain" description="Methyltransferase" evidence="2">
    <location>
        <begin position="202"/>
        <end position="296"/>
    </location>
</feature>
<protein>
    <recommendedName>
        <fullName evidence="2">Methyltransferase domain-containing protein</fullName>
    </recommendedName>
</protein>
<sequence>MPGVNPGSAPVEQAPLTEHPRNCQGRLDRSVQCVSGQTPSRSLLGLLYRFALTQHLEGADFRRVRDGPMSFESLLAKCSELLGAVETPAAVAARLRLAHDGTSADARLQSQLDRIVDLVEPNLLEGLDQAQQAVVLADISTTIRQSLDFLENPSRPLGWHHDDPAVLDSQGRASKHIISRIQAIATKRAPLAELLRQPGAFLDIGTGVGWIAIEAARVWPNLRVTGTDIWEPSLALAHRNIADSGMTERVSVRNENLENLRELARYNLVWLPSLFMPEQVIRRSLAPVFQALAPGGTLNFALWEVSPDPLRQALTSLAVVRMGGHPWRPEEVESLLNATGFTDVEAFNFPEVELTLVAGCKPTGAS</sequence>
<feature type="region of interest" description="Disordered" evidence="1">
    <location>
        <begin position="1"/>
        <end position="22"/>
    </location>
</feature>
<reference evidence="4" key="1">
    <citation type="submission" date="2017-03" db="EMBL/GenBank/DDBJ databases">
        <authorList>
            <person name="Safronova V.I."/>
            <person name="Sazanova A.L."/>
            <person name="Chirak E.R."/>
        </authorList>
    </citation>
    <scope>NUCLEOTIDE SEQUENCE [LARGE SCALE GENOMIC DNA]</scope>
    <source>
        <strain evidence="4">Ach-343</strain>
    </source>
</reference>
<dbReference type="Pfam" id="PF13649">
    <property type="entry name" value="Methyltransf_25"/>
    <property type="match status" value="1"/>
</dbReference>
<proteinExistence type="predicted"/>
<evidence type="ECO:0000313" key="4">
    <source>
        <dbReference type="Proteomes" id="UP000248616"/>
    </source>
</evidence>
<evidence type="ECO:0000259" key="2">
    <source>
        <dbReference type="Pfam" id="PF13649"/>
    </source>
</evidence>